<dbReference type="EMBL" id="CP017708">
    <property type="protein sequence ID" value="AOY84351.2"/>
    <property type="molecule type" value="Genomic_DNA"/>
</dbReference>
<dbReference type="InterPro" id="IPR012480">
    <property type="entry name" value="Hepar_II_III_C"/>
</dbReference>
<dbReference type="Gene3D" id="1.50.10.100">
    <property type="entry name" value="Chondroitin AC/alginate lyase"/>
    <property type="match status" value="1"/>
</dbReference>
<evidence type="ECO:0000313" key="7">
    <source>
        <dbReference type="EMBL" id="AOY84351.2"/>
    </source>
</evidence>
<evidence type="ECO:0000313" key="8">
    <source>
        <dbReference type="Proteomes" id="UP000176944"/>
    </source>
</evidence>
<dbReference type="PANTHER" id="PTHR39210">
    <property type="entry name" value="HEPARIN-SULFATE LYASE"/>
    <property type="match status" value="1"/>
</dbReference>
<gene>
    <name evidence="7" type="ORF">BJP36_34925</name>
</gene>
<keyword evidence="4 7" id="KW-0456">Lyase</keyword>
<dbReference type="PANTHER" id="PTHR39210:SF1">
    <property type="entry name" value="HEPARIN-SULFATE LYASE"/>
    <property type="match status" value="1"/>
</dbReference>
<dbReference type="Gene3D" id="2.70.98.70">
    <property type="match status" value="1"/>
</dbReference>
<keyword evidence="3" id="KW-0574">Periplasm</keyword>
<feature type="domain" description="Heparin-sulfate lyase N-terminal" evidence="6">
    <location>
        <begin position="85"/>
        <end position="339"/>
    </location>
</feature>
<dbReference type="InterPro" id="IPR008929">
    <property type="entry name" value="Chondroitin_lyas"/>
</dbReference>
<dbReference type="SUPFAM" id="SSF48230">
    <property type="entry name" value="Chondroitin AC/alginate lyase"/>
    <property type="match status" value="1"/>
</dbReference>
<dbReference type="AlphaFoldDB" id="A0A1D9G9W2"/>
<dbReference type="GO" id="GO:0016829">
    <property type="term" value="F:lyase activity"/>
    <property type="evidence" value="ECO:0007669"/>
    <property type="project" value="UniProtKB-KW"/>
</dbReference>
<dbReference type="Pfam" id="PF16889">
    <property type="entry name" value="Hepar_II_III_N"/>
    <property type="match status" value="1"/>
</dbReference>
<feature type="domain" description="Heparinase II/III-like C-terminal" evidence="5">
    <location>
        <begin position="402"/>
        <end position="630"/>
    </location>
</feature>
<dbReference type="InterPro" id="IPR031680">
    <property type="entry name" value="Hepar_II_III_N"/>
</dbReference>
<sequence length="654" mass="73744">MKVKLRWYLNRLRAMSLQEIAARGQLALKKKCWRRRTSWVAPKPNGIQKDIWKLSPLLQEATEERQALLDEADRYLTGKYTLLNISFEESKIDWHLDPQMGKRAPLQFGLDLDYRNPSSVGNVKNIWEKNRHHHLTILALAYALTGNKHYAKAVEEQLLSWVEQNPFPLGVNWTSSLEFGVRLISWVWIERLLRGTSSHKHLFGEGGALWSMIYWHQWLITQHYSHGSSANNHLIGEMAGLFIATSVWPVFPESAQWQSLARKILEREVSQQTFPCGLNREQAFSYQIFALEFFLLAGLEAEWLKAPFSTNYQDWVRRMLEVIPLLVDVGGNLPQYGDGDDGMALQLRPLGSSRLDWLFRLGRQWLNAHVPLPSNNSGVLAATVIGSNAEDKVGEVKPVQGSIGFNDPGLFVLASRRGESDEVLCLADAGLLGYLSIAAHGHADALSFTLNVGGVPIIVDPGTYVYHADPQERAYFRSTKAHNTVVVDGVDQSEPAGTFLWTRQAQAKVLSWQGTPNGGVLVAEHEGYTRLPNQVIHRRRLALEGKRLEIIDELLSVAPGLNQGGVHDFQWRLHFSPLCQVSLKENFCQVSWQGGSLGIYLDNQLEWILAHGEQEAGWYSRGFNLKEATYTLSGSARTTTPMSLKNYLDLSDED</sequence>
<evidence type="ECO:0000259" key="6">
    <source>
        <dbReference type="Pfam" id="PF16889"/>
    </source>
</evidence>
<organism evidence="7 8">
    <name type="scientific">Moorena producens (strain JHB)</name>
    <dbReference type="NCBI Taxonomy" id="1454205"/>
    <lineage>
        <taxon>Bacteria</taxon>
        <taxon>Bacillati</taxon>
        <taxon>Cyanobacteriota</taxon>
        <taxon>Cyanophyceae</taxon>
        <taxon>Coleofasciculales</taxon>
        <taxon>Coleofasciculaceae</taxon>
        <taxon>Moorena</taxon>
    </lineage>
</organism>
<evidence type="ECO:0000256" key="3">
    <source>
        <dbReference type="ARBA" id="ARBA00022764"/>
    </source>
</evidence>
<protein>
    <submittedName>
        <fullName evidence="7">Alginate lyase family protein</fullName>
    </submittedName>
</protein>
<evidence type="ECO:0000256" key="4">
    <source>
        <dbReference type="ARBA" id="ARBA00023239"/>
    </source>
</evidence>
<accession>A0A1D9G9W2</accession>
<name>A0A1D9G9W2_MOOP1</name>
<keyword evidence="2" id="KW-0732">Signal</keyword>
<reference evidence="8" key="1">
    <citation type="submission" date="2016-10" db="EMBL/GenBank/DDBJ databases">
        <title>Comparative genomics uncovers the prolific and rare metabolic potential of the cyanobacterial genus Moorea.</title>
        <authorList>
            <person name="Leao T."/>
            <person name="Castelao G."/>
            <person name="Korobeynikov A."/>
            <person name="Monroe E.A."/>
            <person name="Podell S."/>
            <person name="Glukhov E."/>
            <person name="Allen E."/>
            <person name="Gerwick W.H."/>
            <person name="Gerwick L."/>
        </authorList>
    </citation>
    <scope>NUCLEOTIDE SEQUENCE [LARGE SCALE GENOMIC DNA]</scope>
    <source>
        <strain evidence="8">JHB</strain>
    </source>
</reference>
<comment type="subcellular location">
    <subcellularLocation>
        <location evidence="1">Periplasm</location>
    </subcellularLocation>
</comment>
<evidence type="ECO:0000256" key="1">
    <source>
        <dbReference type="ARBA" id="ARBA00004418"/>
    </source>
</evidence>
<dbReference type="Proteomes" id="UP000176944">
    <property type="component" value="Chromosome"/>
</dbReference>
<evidence type="ECO:0000256" key="2">
    <source>
        <dbReference type="ARBA" id="ARBA00022729"/>
    </source>
</evidence>
<dbReference type="GO" id="GO:0042597">
    <property type="term" value="C:periplasmic space"/>
    <property type="evidence" value="ECO:0007669"/>
    <property type="project" value="UniProtKB-SubCell"/>
</dbReference>
<dbReference type="Pfam" id="PF07940">
    <property type="entry name" value="Hepar_II_III_C"/>
    <property type="match status" value="1"/>
</dbReference>
<proteinExistence type="predicted"/>
<evidence type="ECO:0000259" key="5">
    <source>
        <dbReference type="Pfam" id="PF07940"/>
    </source>
</evidence>